<gene>
    <name evidence="1" type="ORF">ACG02S_02260</name>
</gene>
<dbReference type="EMBL" id="JBIGHY010000001">
    <property type="protein sequence ID" value="MFG6412714.1"/>
    <property type="molecule type" value="Genomic_DNA"/>
</dbReference>
<name>A0ABW7EH52_9BURK</name>
<proteinExistence type="predicted"/>
<evidence type="ECO:0000313" key="2">
    <source>
        <dbReference type="Proteomes" id="UP001606300"/>
    </source>
</evidence>
<dbReference type="Proteomes" id="UP001606300">
    <property type="component" value="Unassembled WGS sequence"/>
</dbReference>
<sequence length="95" mass="9977">MPKDIRSKAQRLEILRELLTEIASGIRDAQQGLLETAATGNSGSLIANSLARLGWMADQGCVVAGDDSPPVVGDAFAWLMCPQLAATTGKHGTEI</sequence>
<dbReference type="RefSeq" id="WP_394468811.1">
    <property type="nucleotide sequence ID" value="NZ_JBIGHY010000001.1"/>
</dbReference>
<reference evidence="1 2" key="1">
    <citation type="submission" date="2024-09" db="EMBL/GenBank/DDBJ databases">
        <title>Novel species of the genus Pelomonas and Roseateles isolated from streams.</title>
        <authorList>
            <person name="Lu H."/>
        </authorList>
    </citation>
    <scope>NUCLEOTIDE SEQUENCE [LARGE SCALE GENOMIC DNA]</scope>
    <source>
        <strain evidence="1 2">DC23W</strain>
    </source>
</reference>
<organism evidence="1 2">
    <name type="scientific">Pelomonas dachongensis</name>
    <dbReference type="NCBI Taxonomy" id="3299029"/>
    <lineage>
        <taxon>Bacteria</taxon>
        <taxon>Pseudomonadati</taxon>
        <taxon>Pseudomonadota</taxon>
        <taxon>Betaproteobacteria</taxon>
        <taxon>Burkholderiales</taxon>
        <taxon>Sphaerotilaceae</taxon>
        <taxon>Roseateles</taxon>
    </lineage>
</organism>
<keyword evidence="2" id="KW-1185">Reference proteome</keyword>
<protein>
    <submittedName>
        <fullName evidence="1">Uncharacterized protein</fullName>
    </submittedName>
</protein>
<evidence type="ECO:0000313" key="1">
    <source>
        <dbReference type="EMBL" id="MFG6412714.1"/>
    </source>
</evidence>
<accession>A0ABW7EH52</accession>
<comment type="caution">
    <text evidence="1">The sequence shown here is derived from an EMBL/GenBank/DDBJ whole genome shotgun (WGS) entry which is preliminary data.</text>
</comment>